<proteinExistence type="predicted"/>
<name>G8YBT3_PICSO</name>
<keyword evidence="2" id="KW-1185">Reference proteome</keyword>
<dbReference type="HOGENOM" id="CLU_1949611_0_0_1"/>
<dbReference type="AlphaFoldDB" id="G8YBT3"/>
<protein>
    <submittedName>
        <fullName evidence="1">Piso0_002139 protein</fullName>
    </submittedName>
</protein>
<dbReference type="InParanoid" id="G8YBT3"/>
<sequence>MASSHTVDSRVCNYRGGGRYDTRRFSSVCSAASGFEGSPYVGTQARDIGGDSSALAALRIKTAAMGRLDHGGCGKLLGSIVRLQYGFGCMQLSSVCGAEGQGLKKAHVKIAYFAIVLSRYAKTFPRRLC</sequence>
<evidence type="ECO:0000313" key="2">
    <source>
        <dbReference type="Proteomes" id="UP000005222"/>
    </source>
</evidence>
<reference evidence="1 2" key="1">
    <citation type="journal article" date="2012" name="G3 (Bethesda)">
        <title>Pichia sorbitophila, an interspecies yeast hybrid reveals early steps of genome resolution following polyploidization.</title>
        <authorList>
            <person name="Leh Louis V."/>
            <person name="Despons L."/>
            <person name="Friedrich A."/>
            <person name="Martin T."/>
            <person name="Durrens P."/>
            <person name="Casaregola S."/>
            <person name="Neuveglise C."/>
            <person name="Fairhead C."/>
            <person name="Marck C."/>
            <person name="Cruz J.A."/>
            <person name="Straub M.L."/>
            <person name="Kugler V."/>
            <person name="Sacerdot C."/>
            <person name="Uzunov Z."/>
            <person name="Thierry A."/>
            <person name="Weiss S."/>
            <person name="Bleykasten C."/>
            <person name="De Montigny J."/>
            <person name="Jacques N."/>
            <person name="Jung P."/>
            <person name="Lemaire M."/>
            <person name="Mallet S."/>
            <person name="Morel G."/>
            <person name="Richard G.F."/>
            <person name="Sarkar A."/>
            <person name="Savel G."/>
            <person name="Schacherer J."/>
            <person name="Seret M.L."/>
            <person name="Talla E."/>
            <person name="Samson G."/>
            <person name="Jubin C."/>
            <person name="Poulain J."/>
            <person name="Vacherie B."/>
            <person name="Barbe V."/>
            <person name="Pelletier E."/>
            <person name="Sherman D.J."/>
            <person name="Westhof E."/>
            <person name="Weissenbach J."/>
            <person name="Baret P.V."/>
            <person name="Wincker P."/>
            <person name="Gaillardin C."/>
            <person name="Dujon B."/>
            <person name="Souciet J.L."/>
        </authorList>
    </citation>
    <scope>NUCLEOTIDE SEQUENCE [LARGE SCALE GENOMIC DNA]</scope>
    <source>
        <strain evidence="2">ATCC MYA-4447 / BCRC 22081 / CBS 7064 / NBRC 10061 / NRRL Y-12695</strain>
    </source>
</reference>
<evidence type="ECO:0000313" key="1">
    <source>
        <dbReference type="EMBL" id="CCE82414.1"/>
    </source>
</evidence>
<organism evidence="1 2">
    <name type="scientific">Pichia sorbitophila (strain ATCC MYA-4447 / BCRC 22081 / CBS 7064 / NBRC 10061 / NRRL Y-12695)</name>
    <name type="common">Hybrid yeast</name>
    <dbReference type="NCBI Taxonomy" id="559304"/>
    <lineage>
        <taxon>Eukaryota</taxon>
        <taxon>Fungi</taxon>
        <taxon>Dikarya</taxon>
        <taxon>Ascomycota</taxon>
        <taxon>Saccharomycotina</taxon>
        <taxon>Pichiomycetes</taxon>
        <taxon>Debaryomycetaceae</taxon>
        <taxon>Millerozyma</taxon>
    </lineage>
</organism>
<dbReference type="EMBL" id="FO082050">
    <property type="protein sequence ID" value="CCE82414.1"/>
    <property type="molecule type" value="Genomic_DNA"/>
</dbReference>
<gene>
    <name evidence="1" type="primary">Piso0_002139</name>
    <name evidence="1" type="ORF">GNLVRS01_PISO0J05509g</name>
</gene>
<accession>G8YBT3</accession>
<dbReference type="Proteomes" id="UP000005222">
    <property type="component" value="Chromosome J"/>
</dbReference>